<evidence type="ECO:0000259" key="3">
    <source>
        <dbReference type="Pfam" id="PF00296"/>
    </source>
</evidence>
<dbReference type="InterPro" id="IPR050766">
    <property type="entry name" value="Bact_Lucif_Oxidored"/>
</dbReference>
<feature type="domain" description="Luciferase-like" evidence="3">
    <location>
        <begin position="5"/>
        <end position="303"/>
    </location>
</feature>
<dbReference type="Pfam" id="PF00296">
    <property type="entry name" value="Bac_luciferase"/>
    <property type="match status" value="1"/>
</dbReference>
<dbReference type="GO" id="GO:0004497">
    <property type="term" value="F:monooxygenase activity"/>
    <property type="evidence" value="ECO:0007669"/>
    <property type="project" value="UniProtKB-KW"/>
</dbReference>
<dbReference type="AlphaFoldDB" id="A0A382ARR8"/>
<dbReference type="GO" id="GO:0016705">
    <property type="term" value="F:oxidoreductase activity, acting on paired donors, with incorporation or reduction of molecular oxygen"/>
    <property type="evidence" value="ECO:0007669"/>
    <property type="project" value="InterPro"/>
</dbReference>
<dbReference type="Gene3D" id="3.20.20.30">
    <property type="entry name" value="Luciferase-like domain"/>
    <property type="match status" value="1"/>
</dbReference>
<accession>A0A382ARR8</accession>
<dbReference type="PANTHER" id="PTHR30137">
    <property type="entry name" value="LUCIFERASE-LIKE MONOOXYGENASE"/>
    <property type="match status" value="1"/>
</dbReference>
<reference evidence="4" key="1">
    <citation type="submission" date="2018-05" db="EMBL/GenBank/DDBJ databases">
        <authorList>
            <person name="Lanie J.A."/>
            <person name="Ng W.-L."/>
            <person name="Kazmierczak K.M."/>
            <person name="Andrzejewski T.M."/>
            <person name="Davidsen T.M."/>
            <person name="Wayne K.J."/>
            <person name="Tettelin H."/>
            <person name="Glass J.I."/>
            <person name="Rusch D."/>
            <person name="Podicherti R."/>
            <person name="Tsui H.-C.T."/>
            <person name="Winkler M.E."/>
        </authorList>
    </citation>
    <scope>NUCLEOTIDE SEQUENCE</scope>
</reference>
<keyword evidence="1" id="KW-0560">Oxidoreductase</keyword>
<sequence length="343" mass="38588">MGNGMKFGVMQRGVFGPDDDLRARFAELMAQARVLNELAYDSVTTGSHFSTHPHREFMQVPYLCRVMAEAPNLRLNAGIVLLSLHNPLEVAENFAAMDVMSGGRVIFGCALGYRDVEYKAFGVRKGEGVARFEKNLEAIKALWAGGRVSISGGHFELDGAALSLPLVQRPHPPIWIGANADIAVKRAARLGDCWYLAPHQNLETFVRQMDLYRAELERVRRPFPEELPMRREVFCARSHDEAVQIAAPYIKRQYDLYQSWGQDKAMAKGDQNITMDYEDLARDRFIVGDPDEVAAEILRYNQILGVNHIIMSVQGVGMPQTQVLETFHLMAEEVFPKVRHALS</sequence>
<name>A0A382ARR8_9ZZZZ</name>
<organism evidence="4">
    <name type="scientific">marine metagenome</name>
    <dbReference type="NCBI Taxonomy" id="408172"/>
    <lineage>
        <taxon>unclassified sequences</taxon>
        <taxon>metagenomes</taxon>
        <taxon>ecological metagenomes</taxon>
    </lineage>
</organism>
<evidence type="ECO:0000256" key="1">
    <source>
        <dbReference type="ARBA" id="ARBA00023002"/>
    </source>
</evidence>
<evidence type="ECO:0000313" key="4">
    <source>
        <dbReference type="EMBL" id="SVB03991.1"/>
    </source>
</evidence>
<evidence type="ECO:0000256" key="2">
    <source>
        <dbReference type="ARBA" id="ARBA00023033"/>
    </source>
</evidence>
<keyword evidence="2" id="KW-0503">Monooxygenase</keyword>
<dbReference type="InterPro" id="IPR011251">
    <property type="entry name" value="Luciferase-like_dom"/>
</dbReference>
<proteinExistence type="predicted"/>
<dbReference type="InterPro" id="IPR036661">
    <property type="entry name" value="Luciferase-like_sf"/>
</dbReference>
<gene>
    <name evidence="4" type="ORF">METZ01_LOCUS156845</name>
</gene>
<dbReference type="GO" id="GO:0005829">
    <property type="term" value="C:cytosol"/>
    <property type="evidence" value="ECO:0007669"/>
    <property type="project" value="TreeGrafter"/>
</dbReference>
<protein>
    <recommendedName>
        <fullName evidence="3">Luciferase-like domain-containing protein</fullName>
    </recommendedName>
</protein>
<dbReference type="EMBL" id="UINC01026474">
    <property type="protein sequence ID" value="SVB03991.1"/>
    <property type="molecule type" value="Genomic_DNA"/>
</dbReference>
<dbReference type="PANTHER" id="PTHR30137:SF8">
    <property type="entry name" value="BLR5498 PROTEIN"/>
    <property type="match status" value="1"/>
</dbReference>
<dbReference type="SUPFAM" id="SSF51679">
    <property type="entry name" value="Bacterial luciferase-like"/>
    <property type="match status" value="1"/>
</dbReference>